<dbReference type="GO" id="GO:0008270">
    <property type="term" value="F:zinc ion binding"/>
    <property type="evidence" value="ECO:0007669"/>
    <property type="project" value="UniProtKB-KW"/>
</dbReference>
<dbReference type="GO" id="GO:0016567">
    <property type="term" value="P:protein ubiquitination"/>
    <property type="evidence" value="ECO:0007669"/>
    <property type="project" value="UniProtKB-UniPathway"/>
</dbReference>
<name>V4ASM7_LOTGI</name>
<evidence type="ECO:0000256" key="1">
    <source>
        <dbReference type="ARBA" id="ARBA00004496"/>
    </source>
</evidence>
<dbReference type="EMBL" id="KB201304">
    <property type="protein sequence ID" value="ESO97835.1"/>
    <property type="molecule type" value="Genomic_DNA"/>
</dbReference>
<evidence type="ECO:0000256" key="9">
    <source>
        <dbReference type="SAM" id="MobiDB-lite"/>
    </source>
</evidence>
<dbReference type="HOGENOM" id="CLU_021061_5_0_1"/>
<feature type="region of interest" description="Disordered" evidence="9">
    <location>
        <begin position="1"/>
        <end position="28"/>
    </location>
</feature>
<feature type="domain" description="RING-type" evidence="10">
    <location>
        <begin position="52"/>
        <end position="91"/>
    </location>
</feature>
<dbReference type="PIRSF" id="PIRSF015614">
    <property type="entry name" value="TRAF"/>
    <property type="match status" value="1"/>
</dbReference>
<dbReference type="GO" id="GO:0043122">
    <property type="term" value="P:regulation of canonical NF-kappaB signal transduction"/>
    <property type="evidence" value="ECO:0007669"/>
    <property type="project" value="TreeGrafter"/>
</dbReference>
<gene>
    <name evidence="13" type="ORF">LOTGIDRAFT_208992</name>
</gene>
<dbReference type="CTD" id="20246109"/>
<dbReference type="SMART" id="SM00184">
    <property type="entry name" value="RING"/>
    <property type="match status" value="1"/>
</dbReference>
<accession>V4ASM7</accession>
<organism evidence="13 14">
    <name type="scientific">Lottia gigantea</name>
    <name type="common">Giant owl limpet</name>
    <dbReference type="NCBI Taxonomy" id="225164"/>
    <lineage>
        <taxon>Eukaryota</taxon>
        <taxon>Metazoa</taxon>
        <taxon>Spiralia</taxon>
        <taxon>Lophotrochozoa</taxon>
        <taxon>Mollusca</taxon>
        <taxon>Gastropoda</taxon>
        <taxon>Patellogastropoda</taxon>
        <taxon>Lottioidea</taxon>
        <taxon>Lottiidae</taxon>
        <taxon>Lottia</taxon>
    </lineage>
</organism>
<comment type="subcellular location">
    <subcellularLocation>
        <location evidence="1">Cytoplasm</location>
    </subcellularLocation>
</comment>
<evidence type="ECO:0000259" key="11">
    <source>
        <dbReference type="PROSITE" id="PS50144"/>
    </source>
</evidence>
<dbReference type="KEGG" id="lgi:LOTGIDRAFT_208992"/>
<dbReference type="InterPro" id="IPR012227">
    <property type="entry name" value="TNF_rcpt-assoc_TRAF_met"/>
</dbReference>
<evidence type="ECO:0000313" key="14">
    <source>
        <dbReference type="Proteomes" id="UP000030746"/>
    </source>
</evidence>
<keyword evidence="14" id="KW-1185">Reference proteome</keyword>
<evidence type="ECO:0000259" key="10">
    <source>
        <dbReference type="PROSITE" id="PS50089"/>
    </source>
</evidence>
<keyword evidence="6 7" id="KW-0862">Zinc</keyword>
<dbReference type="RefSeq" id="XP_009051677.1">
    <property type="nucleotide sequence ID" value="XM_009053429.1"/>
</dbReference>
<dbReference type="OMA" id="SCPYRRQ"/>
<evidence type="ECO:0000256" key="8">
    <source>
        <dbReference type="SAM" id="Coils"/>
    </source>
</evidence>
<feature type="domain" description="MATH" evidence="11">
    <location>
        <begin position="346"/>
        <end position="495"/>
    </location>
</feature>
<feature type="domain" description="TRAF-type" evidence="12">
    <location>
        <begin position="135"/>
        <end position="187"/>
    </location>
</feature>
<dbReference type="Pfam" id="PF02176">
    <property type="entry name" value="zf-TRAF"/>
    <property type="match status" value="1"/>
</dbReference>
<dbReference type="PROSITE" id="PS50144">
    <property type="entry name" value="MATH"/>
    <property type="match status" value="1"/>
</dbReference>
<evidence type="ECO:0000256" key="7">
    <source>
        <dbReference type="PROSITE-ProRule" id="PRU00207"/>
    </source>
</evidence>
<dbReference type="FunFam" id="3.30.40.10:FF:000179">
    <property type="entry name" value="TNF receptor-associated factor"/>
    <property type="match status" value="1"/>
</dbReference>
<evidence type="ECO:0000256" key="3">
    <source>
        <dbReference type="ARBA" id="ARBA00022723"/>
    </source>
</evidence>
<dbReference type="GeneID" id="20246109"/>
<feature type="domain" description="TRAF-type" evidence="12">
    <location>
        <begin position="189"/>
        <end position="244"/>
    </location>
</feature>
<dbReference type="InterPro" id="IPR013083">
    <property type="entry name" value="Znf_RING/FYVE/PHD"/>
</dbReference>
<dbReference type="OrthoDB" id="6475149at2759"/>
<dbReference type="InterPro" id="IPR017907">
    <property type="entry name" value="Znf_RING_CS"/>
</dbReference>
<dbReference type="InterPro" id="IPR001293">
    <property type="entry name" value="Znf_TRAF"/>
</dbReference>
<dbReference type="STRING" id="225164.V4ASM7"/>
<dbReference type="GO" id="GO:0005737">
    <property type="term" value="C:cytoplasm"/>
    <property type="evidence" value="ECO:0007669"/>
    <property type="project" value="UniProtKB-SubCell"/>
</dbReference>
<dbReference type="SMART" id="SM00504">
    <property type="entry name" value="Ubox"/>
    <property type="match status" value="1"/>
</dbReference>
<dbReference type="GO" id="GO:0061630">
    <property type="term" value="F:ubiquitin protein ligase activity"/>
    <property type="evidence" value="ECO:0007669"/>
    <property type="project" value="TreeGrafter"/>
</dbReference>
<keyword evidence="5 7" id="KW-0863">Zinc-finger</keyword>
<protein>
    <submittedName>
        <fullName evidence="13">Uncharacterized protein</fullName>
    </submittedName>
</protein>
<dbReference type="PANTHER" id="PTHR10131:SF152">
    <property type="entry name" value="TNF RECEPTOR-ASSOCIATED FACTOR 6"/>
    <property type="match status" value="1"/>
</dbReference>
<dbReference type="Gene3D" id="2.60.210.10">
    <property type="entry name" value="Apoptosis, Tumor Necrosis Factor Receptor Associated Protein 2, Chain A"/>
    <property type="match status" value="1"/>
</dbReference>
<keyword evidence="2" id="KW-0963">Cytoplasm</keyword>
<dbReference type="InterPro" id="IPR049342">
    <property type="entry name" value="TRAF1-6_MATH_dom"/>
</dbReference>
<dbReference type="Proteomes" id="UP000030746">
    <property type="component" value="Unassembled WGS sequence"/>
</dbReference>
<keyword evidence="8" id="KW-0175">Coiled coil</keyword>
<dbReference type="Pfam" id="PF13923">
    <property type="entry name" value="zf-C3HC4_2"/>
    <property type="match status" value="1"/>
</dbReference>
<evidence type="ECO:0000259" key="12">
    <source>
        <dbReference type="PROSITE" id="PS50145"/>
    </source>
</evidence>
<evidence type="ECO:0000256" key="4">
    <source>
        <dbReference type="ARBA" id="ARBA00022737"/>
    </source>
</evidence>
<feature type="coiled-coil region" evidence="8">
    <location>
        <begin position="302"/>
        <end position="329"/>
    </location>
</feature>
<dbReference type="PROSITE" id="PS50089">
    <property type="entry name" value="ZF_RING_2"/>
    <property type="match status" value="1"/>
</dbReference>
<dbReference type="Pfam" id="PF21355">
    <property type="entry name" value="TRAF-mep_MATH"/>
    <property type="match status" value="1"/>
</dbReference>
<evidence type="ECO:0000313" key="13">
    <source>
        <dbReference type="EMBL" id="ESO97835.1"/>
    </source>
</evidence>
<evidence type="ECO:0000256" key="6">
    <source>
        <dbReference type="ARBA" id="ARBA00022833"/>
    </source>
</evidence>
<dbReference type="InterPro" id="IPR002083">
    <property type="entry name" value="MATH/TRAF_dom"/>
</dbReference>
<dbReference type="PANTHER" id="PTHR10131">
    <property type="entry name" value="TNF RECEPTOR ASSOCIATED FACTOR"/>
    <property type="match status" value="1"/>
</dbReference>
<keyword evidence="3 7" id="KW-0479">Metal-binding</keyword>
<dbReference type="Gene3D" id="3.30.40.10">
    <property type="entry name" value="Zinc/RING finger domain, C3HC4 (zinc finger)"/>
    <property type="match status" value="3"/>
</dbReference>
<dbReference type="GO" id="GO:0031663">
    <property type="term" value="P:lipopolysaccharide-mediated signaling pathway"/>
    <property type="evidence" value="ECO:0007669"/>
    <property type="project" value="TreeGrafter"/>
</dbReference>
<dbReference type="InterPro" id="IPR008974">
    <property type="entry name" value="TRAF-like"/>
</dbReference>
<proteinExistence type="predicted"/>
<dbReference type="UniPathway" id="UPA00143"/>
<evidence type="ECO:0000256" key="5">
    <source>
        <dbReference type="ARBA" id="ARBA00022771"/>
    </source>
</evidence>
<reference evidence="13 14" key="1">
    <citation type="journal article" date="2013" name="Nature">
        <title>Insights into bilaterian evolution from three spiralian genomes.</title>
        <authorList>
            <person name="Simakov O."/>
            <person name="Marletaz F."/>
            <person name="Cho S.J."/>
            <person name="Edsinger-Gonzales E."/>
            <person name="Havlak P."/>
            <person name="Hellsten U."/>
            <person name="Kuo D.H."/>
            <person name="Larsson T."/>
            <person name="Lv J."/>
            <person name="Arendt D."/>
            <person name="Savage R."/>
            <person name="Osoegawa K."/>
            <person name="de Jong P."/>
            <person name="Grimwood J."/>
            <person name="Chapman J.A."/>
            <person name="Shapiro H."/>
            <person name="Aerts A."/>
            <person name="Otillar R.P."/>
            <person name="Terry A.Y."/>
            <person name="Boore J.L."/>
            <person name="Grigoriev I.V."/>
            <person name="Lindberg D.R."/>
            <person name="Seaver E.C."/>
            <person name="Weisblat D.A."/>
            <person name="Putnam N.H."/>
            <person name="Rokhsar D.S."/>
        </authorList>
    </citation>
    <scope>NUCLEOTIDE SEQUENCE [LARGE SCALE GENOMIC DNA]</scope>
</reference>
<keyword evidence="4" id="KW-0677">Repeat</keyword>
<dbReference type="InterPro" id="IPR001841">
    <property type="entry name" value="Znf_RING"/>
</dbReference>
<dbReference type="InterPro" id="IPR003613">
    <property type="entry name" value="Ubox_domain"/>
</dbReference>
<dbReference type="SUPFAM" id="SSF49599">
    <property type="entry name" value="TRAF domain-like"/>
    <property type="match status" value="3"/>
</dbReference>
<feature type="zinc finger region" description="TRAF-type" evidence="7">
    <location>
        <begin position="189"/>
        <end position="244"/>
    </location>
</feature>
<sequence length="499" mass="57416">MAERLDGRSTLGNTSFPSSVGSSSGSEGYDHLQRVEGYDYEFVPPPDSKYECVICLLVLREPQQTKCGHRFCKVCIIKWLRESNKTCPVDNAKIVESDLFADNFAKREIQNFNVRCPNKSQGCEKIVMLNLIQKHIEDCPFGLIPCSNNCSDILLRRDLNHHLSSVCCYRQITCHSCSRRLTYNDLQKHEFDCPEIIVVCEKCDKQLLRKWKQHHENTECLKTVVNCMFQPLGCPQQMERQTMEEHMEKGLSDHMKMLCSEVVQISRCLGLPTGQNYNPTDNGSISDFQSLKKENNLRDSSLAEHGQEISQLNDKFREYERINRDLKQRVKYLESCIDERDGRSCNGIYYWKIKDYSKLRREAQLGNMPAIHSPPFYSSFYGYKLCVRVNLNGVDSAKGSFLSIFIHFLQGDFDDLLDWPFAGRIILSVIDQNSTADYRSHIVETLIAKPTLAAFQKPTTTRNHKGFGYMEFVPLHVLDKGQFLKNDTLIIKAHVIPNS</sequence>
<dbReference type="SUPFAM" id="SSF57850">
    <property type="entry name" value="RING/U-box"/>
    <property type="match status" value="1"/>
</dbReference>
<evidence type="ECO:0000256" key="2">
    <source>
        <dbReference type="ARBA" id="ARBA00022490"/>
    </source>
</evidence>
<feature type="compositionally biased region" description="Low complexity" evidence="9">
    <location>
        <begin position="12"/>
        <end position="27"/>
    </location>
</feature>
<dbReference type="PROSITE" id="PS00518">
    <property type="entry name" value="ZF_RING_1"/>
    <property type="match status" value="1"/>
</dbReference>
<dbReference type="GO" id="GO:0042981">
    <property type="term" value="P:regulation of apoptotic process"/>
    <property type="evidence" value="ECO:0007669"/>
    <property type="project" value="InterPro"/>
</dbReference>
<dbReference type="SMART" id="SM00061">
    <property type="entry name" value="MATH"/>
    <property type="match status" value="1"/>
</dbReference>
<dbReference type="AlphaFoldDB" id="V4ASM7"/>
<feature type="zinc finger region" description="TRAF-type" evidence="7">
    <location>
        <begin position="135"/>
        <end position="187"/>
    </location>
</feature>
<dbReference type="GO" id="GO:0045087">
    <property type="term" value="P:innate immune response"/>
    <property type="evidence" value="ECO:0007669"/>
    <property type="project" value="TreeGrafter"/>
</dbReference>
<dbReference type="PROSITE" id="PS50145">
    <property type="entry name" value="ZF_TRAF"/>
    <property type="match status" value="2"/>
</dbReference>